<evidence type="ECO:0000313" key="2">
    <source>
        <dbReference type="Proteomes" id="UP001207930"/>
    </source>
</evidence>
<evidence type="ECO:0008006" key="3">
    <source>
        <dbReference type="Google" id="ProtNLM"/>
    </source>
</evidence>
<accession>A0ABT3FPZ1</accession>
<name>A0ABT3FPZ1_9BACT</name>
<sequence length="397" mass="41616">MRHSSWRITWNPLGTSPRVMLDFDDLMDREIAIDGSQLSAVGTFDFALSATQSARGNRRRRVEFGKRIAHDSDAASWHECATQLAAGPWGGDAAGIIEIRPRVGPVLLLRAALLSSTHEPATDAAIAESLHEWSFRCTRLPLTMGDGITIGGGWYNPPGGGITVVIPPGSGIGPGTIVEVIIPGVPPGYYPVTGVTPGGGGSGGGGTPGDLVTIGAPRDPESGEDDEEPHQFNITHAADAAGPGTSFICTAWRTIVVTNVVPIEVFAWRSSSPLGVWETLHPGTTELVGSTGTFVRHIWPPAAIEGNWSGLSSTSGPRPIEFGRAAGVFLWRRGGEITPRTIYVPMQAKGEVSYQHGHAGHVVLKIPSLPVSINAAGVPVAPGSIDGGTIRKVEVVP</sequence>
<proteinExistence type="predicted"/>
<dbReference type="RefSeq" id="WP_264501587.1">
    <property type="nucleotide sequence ID" value="NZ_JAPDDS010000006.1"/>
</dbReference>
<organism evidence="1 2">
    <name type="scientific">Luteolibacter flavescens</name>
    <dbReference type="NCBI Taxonomy" id="1859460"/>
    <lineage>
        <taxon>Bacteria</taxon>
        <taxon>Pseudomonadati</taxon>
        <taxon>Verrucomicrobiota</taxon>
        <taxon>Verrucomicrobiia</taxon>
        <taxon>Verrucomicrobiales</taxon>
        <taxon>Verrucomicrobiaceae</taxon>
        <taxon>Luteolibacter</taxon>
    </lineage>
</organism>
<keyword evidence="2" id="KW-1185">Reference proteome</keyword>
<dbReference type="Proteomes" id="UP001207930">
    <property type="component" value="Unassembled WGS sequence"/>
</dbReference>
<gene>
    <name evidence="1" type="ORF">OKA04_12915</name>
</gene>
<reference evidence="1 2" key="1">
    <citation type="submission" date="2022-10" db="EMBL/GenBank/DDBJ databases">
        <title>Luteolibacter flavescens strain MCCC 1K03193, whole genome shotgun sequencing project.</title>
        <authorList>
            <person name="Zhao G."/>
            <person name="Shen L."/>
        </authorList>
    </citation>
    <scope>NUCLEOTIDE SEQUENCE [LARGE SCALE GENOMIC DNA]</scope>
    <source>
        <strain evidence="1 2">MCCC 1K03193</strain>
    </source>
</reference>
<comment type="caution">
    <text evidence="1">The sequence shown here is derived from an EMBL/GenBank/DDBJ whole genome shotgun (WGS) entry which is preliminary data.</text>
</comment>
<dbReference type="EMBL" id="JAPDDS010000006">
    <property type="protein sequence ID" value="MCW1885633.1"/>
    <property type="molecule type" value="Genomic_DNA"/>
</dbReference>
<protein>
    <recommendedName>
        <fullName evidence="3">Minor tail protein</fullName>
    </recommendedName>
</protein>
<evidence type="ECO:0000313" key="1">
    <source>
        <dbReference type="EMBL" id="MCW1885633.1"/>
    </source>
</evidence>